<proteinExistence type="predicted"/>
<dbReference type="Proteomes" id="UP001221686">
    <property type="component" value="Unassembled WGS sequence"/>
</dbReference>
<accession>A0ABT5DZN6</accession>
<comment type="caution">
    <text evidence="1">The sequence shown here is derived from an EMBL/GenBank/DDBJ whole genome shotgun (WGS) entry which is preliminary data.</text>
</comment>
<name>A0ABT5DZN6_9BACT</name>
<dbReference type="EMBL" id="JAQNDL010000002">
    <property type="protein sequence ID" value="MDC0719092.1"/>
    <property type="molecule type" value="Genomic_DNA"/>
</dbReference>
<organism evidence="1 2">
    <name type="scientific">Nannocystis bainbridge</name>
    <dbReference type="NCBI Taxonomy" id="2995303"/>
    <lineage>
        <taxon>Bacteria</taxon>
        <taxon>Pseudomonadati</taxon>
        <taxon>Myxococcota</taxon>
        <taxon>Polyangia</taxon>
        <taxon>Nannocystales</taxon>
        <taxon>Nannocystaceae</taxon>
        <taxon>Nannocystis</taxon>
    </lineage>
</organism>
<sequence length="94" mass="10419">MSPPTRLVARNERLREYWPTLPEVIREHETGLLQADLQALFGSPETPPNPRSRRLRDLLRAAAARDARGELSALLLATGFTAGPSDDPRSDDSN</sequence>
<protein>
    <submittedName>
        <fullName evidence="1">Uncharacterized protein</fullName>
    </submittedName>
</protein>
<keyword evidence="2" id="KW-1185">Reference proteome</keyword>
<dbReference type="RefSeq" id="WP_272087603.1">
    <property type="nucleotide sequence ID" value="NZ_JAQNDL010000002.1"/>
</dbReference>
<gene>
    <name evidence="1" type="ORF">POL25_19460</name>
</gene>
<reference evidence="1 2" key="1">
    <citation type="submission" date="2022-11" db="EMBL/GenBank/DDBJ databases">
        <title>Minimal conservation of predation-associated metabolite biosynthetic gene clusters underscores biosynthetic potential of Myxococcota including descriptions for ten novel species: Archangium lansinium sp. nov., Myxococcus landrumus sp. nov., Nannocystis bai.</title>
        <authorList>
            <person name="Ahearne A."/>
            <person name="Stevens C."/>
            <person name="Dowd S."/>
        </authorList>
    </citation>
    <scope>NUCLEOTIDE SEQUENCE [LARGE SCALE GENOMIC DNA]</scope>
    <source>
        <strain evidence="1 2">BB15-2</strain>
    </source>
</reference>
<evidence type="ECO:0000313" key="1">
    <source>
        <dbReference type="EMBL" id="MDC0719092.1"/>
    </source>
</evidence>
<evidence type="ECO:0000313" key="2">
    <source>
        <dbReference type="Proteomes" id="UP001221686"/>
    </source>
</evidence>